<dbReference type="RefSeq" id="WP_243359104.1">
    <property type="nucleotide sequence ID" value="NZ_JALGBH010000001.1"/>
</dbReference>
<dbReference type="InterPro" id="IPR034660">
    <property type="entry name" value="DinB/YfiT-like"/>
</dbReference>
<organism evidence="2 3">
    <name type="scientific">Pedobacter montanisoli</name>
    <dbReference type="NCBI Taxonomy" id="2923277"/>
    <lineage>
        <taxon>Bacteria</taxon>
        <taxon>Pseudomonadati</taxon>
        <taxon>Bacteroidota</taxon>
        <taxon>Sphingobacteriia</taxon>
        <taxon>Sphingobacteriales</taxon>
        <taxon>Sphingobacteriaceae</taxon>
        <taxon>Pedobacter</taxon>
    </lineage>
</organism>
<sequence length="172" mass="19692">MSLSGIKTSIQLLTAKYRAVLETLNPEQFTETPPLGGWSYAEVYNHIFDSSLLSMMAISNCIKGQGTKGSTPFKVKMVLLWGKFPSGKKIKAPERIESRVKKISIEAARQLITDFEIMFEKHFSLIKTADPSVKVKHPVLNLLNARQWVRFIQIHLKHHLKQIERIENSFKQ</sequence>
<dbReference type="SUPFAM" id="SSF109854">
    <property type="entry name" value="DinB/YfiT-like putative metalloenzymes"/>
    <property type="match status" value="1"/>
</dbReference>
<evidence type="ECO:0000313" key="3">
    <source>
        <dbReference type="Proteomes" id="UP001165460"/>
    </source>
</evidence>
<accession>A0ABS9ZSY1</accession>
<comment type="caution">
    <text evidence="2">The sequence shown here is derived from an EMBL/GenBank/DDBJ whole genome shotgun (WGS) entry which is preliminary data.</text>
</comment>
<dbReference type="Proteomes" id="UP001165460">
    <property type="component" value="Unassembled WGS sequence"/>
</dbReference>
<dbReference type="EMBL" id="JALGBH010000001">
    <property type="protein sequence ID" value="MCJ0741711.1"/>
    <property type="molecule type" value="Genomic_DNA"/>
</dbReference>
<gene>
    <name evidence="2" type="ORF">MMF97_03230</name>
</gene>
<evidence type="ECO:0000313" key="2">
    <source>
        <dbReference type="EMBL" id="MCJ0741711.1"/>
    </source>
</evidence>
<evidence type="ECO:0000259" key="1">
    <source>
        <dbReference type="Pfam" id="PF12867"/>
    </source>
</evidence>
<reference evidence="2" key="1">
    <citation type="submission" date="2022-03" db="EMBL/GenBank/DDBJ databases">
        <authorList>
            <person name="Woo C.Y."/>
        </authorList>
    </citation>
    <scope>NUCLEOTIDE SEQUENCE</scope>
    <source>
        <strain evidence="2">CYS-01</strain>
    </source>
</reference>
<proteinExistence type="predicted"/>
<protein>
    <submittedName>
        <fullName evidence="2">DinB family protein</fullName>
    </submittedName>
</protein>
<keyword evidence="3" id="KW-1185">Reference proteome</keyword>
<dbReference type="InterPro" id="IPR024775">
    <property type="entry name" value="DinB-like"/>
</dbReference>
<name>A0ABS9ZSY1_9SPHI</name>
<dbReference type="Gene3D" id="1.20.120.450">
    <property type="entry name" value="dinb family like domain"/>
    <property type="match status" value="1"/>
</dbReference>
<feature type="domain" description="DinB-like" evidence="1">
    <location>
        <begin position="14"/>
        <end position="163"/>
    </location>
</feature>
<dbReference type="Pfam" id="PF12867">
    <property type="entry name" value="DinB_2"/>
    <property type="match status" value="1"/>
</dbReference>